<keyword evidence="3" id="KW-1185">Reference proteome</keyword>
<evidence type="ECO:0000256" key="1">
    <source>
        <dbReference type="SAM" id="SignalP"/>
    </source>
</evidence>
<feature type="signal peptide" evidence="1">
    <location>
        <begin position="1"/>
        <end position="18"/>
    </location>
</feature>
<proteinExistence type="predicted"/>
<dbReference type="AlphaFoldDB" id="A0AAZ3RIG6"/>
<reference evidence="2" key="3">
    <citation type="submission" date="2025-09" db="UniProtKB">
        <authorList>
            <consortium name="Ensembl"/>
        </authorList>
    </citation>
    <scope>IDENTIFICATION</scope>
</reference>
<sequence length="124" mass="14497">MCWIRVAVICVLISLVKAQKECFKRVVWSDLLHSLNILCKDISHECVHHHDKASLCDPQLMLGQAVAQLHSNADHEPVTACFNKLENFLHHKKVSCAWKIIHITVREILQRFEKRTVRGLRRRR</sequence>
<name>A0AAZ3RIG6_ONCTS</name>
<reference evidence="3" key="1">
    <citation type="journal article" date="2018" name="PLoS ONE">
        <title>Chinook salmon (Oncorhynchus tshawytscha) genome and transcriptome.</title>
        <authorList>
            <person name="Christensen K.A."/>
            <person name="Leong J.S."/>
            <person name="Sakhrani D."/>
            <person name="Biagi C.A."/>
            <person name="Minkley D.R."/>
            <person name="Withler R.E."/>
            <person name="Rondeau E.B."/>
            <person name="Koop B.F."/>
            <person name="Devlin R.H."/>
        </authorList>
    </citation>
    <scope>NUCLEOTIDE SEQUENCE [LARGE SCALE GENOMIC DNA]</scope>
</reference>
<evidence type="ECO:0000313" key="2">
    <source>
        <dbReference type="Ensembl" id="ENSOTSP00005141156.1"/>
    </source>
</evidence>
<keyword evidence="1" id="KW-0732">Signal</keyword>
<dbReference type="Gene3D" id="1.20.1250.10">
    <property type="match status" value="1"/>
</dbReference>
<dbReference type="Proteomes" id="UP000694402">
    <property type="component" value="Unassembled WGS sequence"/>
</dbReference>
<protein>
    <submittedName>
        <fullName evidence="2">Uncharacterized protein</fullName>
    </submittedName>
</protein>
<organism evidence="2 3">
    <name type="scientific">Oncorhynchus tshawytscha</name>
    <name type="common">Chinook salmon</name>
    <name type="synonym">Salmo tshawytscha</name>
    <dbReference type="NCBI Taxonomy" id="74940"/>
    <lineage>
        <taxon>Eukaryota</taxon>
        <taxon>Metazoa</taxon>
        <taxon>Chordata</taxon>
        <taxon>Craniata</taxon>
        <taxon>Vertebrata</taxon>
        <taxon>Euteleostomi</taxon>
        <taxon>Actinopterygii</taxon>
        <taxon>Neopterygii</taxon>
        <taxon>Teleostei</taxon>
        <taxon>Protacanthopterygii</taxon>
        <taxon>Salmoniformes</taxon>
        <taxon>Salmonidae</taxon>
        <taxon>Salmoninae</taxon>
        <taxon>Oncorhynchus</taxon>
    </lineage>
</organism>
<evidence type="ECO:0000313" key="3">
    <source>
        <dbReference type="Proteomes" id="UP000694402"/>
    </source>
</evidence>
<dbReference type="InterPro" id="IPR009079">
    <property type="entry name" value="4_helix_cytokine-like_core"/>
</dbReference>
<dbReference type="Ensembl" id="ENSOTST00005177927.1">
    <property type="protein sequence ID" value="ENSOTSP00005141156.1"/>
    <property type="gene ID" value="ENSOTSG00005079503.1"/>
</dbReference>
<feature type="chain" id="PRO_5044201572" evidence="1">
    <location>
        <begin position="19"/>
        <end position="124"/>
    </location>
</feature>
<accession>A0AAZ3RIG6</accession>
<reference evidence="2" key="2">
    <citation type="submission" date="2025-08" db="UniProtKB">
        <authorList>
            <consortium name="Ensembl"/>
        </authorList>
    </citation>
    <scope>IDENTIFICATION</scope>
</reference>
<dbReference type="GeneTree" id="ENSGT01120000278201"/>